<dbReference type="Gene3D" id="3.40.50.10490">
    <property type="entry name" value="Glucose-6-phosphate isomerase like protein, domain 1"/>
    <property type="match status" value="2"/>
</dbReference>
<dbReference type="Pfam" id="PF13522">
    <property type="entry name" value="GATase_6"/>
    <property type="match status" value="1"/>
</dbReference>
<dbReference type="CDD" id="cd05008">
    <property type="entry name" value="SIS_GlmS_GlmD_1"/>
    <property type="match status" value="1"/>
</dbReference>
<evidence type="ECO:0000259" key="10">
    <source>
        <dbReference type="PROSITE" id="PS51464"/>
    </source>
</evidence>
<comment type="subcellular location">
    <subcellularLocation>
        <location evidence="8">Cytoplasm</location>
    </subcellularLocation>
</comment>
<dbReference type="NCBIfam" id="NF001484">
    <property type="entry name" value="PRK00331.1"/>
    <property type="match status" value="1"/>
</dbReference>
<keyword evidence="5 8" id="KW-0808">Transferase</keyword>
<dbReference type="InterPro" id="IPR017932">
    <property type="entry name" value="GATase_2_dom"/>
</dbReference>
<name>A0ABN8EXP8_9BACT</name>
<dbReference type="InterPro" id="IPR001347">
    <property type="entry name" value="SIS_dom"/>
</dbReference>
<dbReference type="EMBL" id="CAKLPY010000001">
    <property type="protein sequence ID" value="CAH0995782.1"/>
    <property type="molecule type" value="Genomic_DNA"/>
</dbReference>
<reference evidence="11" key="1">
    <citation type="submission" date="2021-12" db="EMBL/GenBank/DDBJ databases">
        <authorList>
            <person name="Rodrigo-Torres L."/>
            <person name="Arahal R. D."/>
            <person name="Lucena T."/>
        </authorList>
    </citation>
    <scope>NUCLEOTIDE SEQUENCE</scope>
    <source>
        <strain evidence="11">CECT 8858</strain>
    </source>
</reference>
<evidence type="ECO:0000256" key="6">
    <source>
        <dbReference type="ARBA" id="ARBA00022737"/>
    </source>
</evidence>
<evidence type="ECO:0000256" key="3">
    <source>
        <dbReference type="ARBA" id="ARBA00016090"/>
    </source>
</evidence>
<dbReference type="InterPro" id="IPR046348">
    <property type="entry name" value="SIS_dom_sf"/>
</dbReference>
<feature type="active site" description="Nucleophile; for GATase activity" evidence="8">
    <location>
        <position position="2"/>
    </location>
</feature>
<dbReference type="EC" id="2.6.1.16" evidence="2 8"/>
<dbReference type="Proteomes" id="UP000837932">
    <property type="component" value="Unassembled WGS sequence"/>
</dbReference>
<dbReference type="SUPFAM" id="SSF53697">
    <property type="entry name" value="SIS domain"/>
    <property type="match status" value="1"/>
</dbReference>
<organism evidence="11 12">
    <name type="scientific">Emticicia aquatica</name>
    <dbReference type="NCBI Taxonomy" id="1681835"/>
    <lineage>
        <taxon>Bacteria</taxon>
        <taxon>Pseudomonadati</taxon>
        <taxon>Bacteroidota</taxon>
        <taxon>Cytophagia</taxon>
        <taxon>Cytophagales</taxon>
        <taxon>Leadbetterellaceae</taxon>
        <taxon>Emticicia</taxon>
    </lineage>
</organism>
<dbReference type="PANTHER" id="PTHR10937:SF0">
    <property type="entry name" value="GLUTAMINE--FRUCTOSE-6-PHOSPHATE TRANSAMINASE (ISOMERIZING)"/>
    <property type="match status" value="1"/>
</dbReference>
<dbReference type="InterPro" id="IPR005855">
    <property type="entry name" value="GFAT"/>
</dbReference>
<evidence type="ECO:0000259" key="9">
    <source>
        <dbReference type="PROSITE" id="PS51278"/>
    </source>
</evidence>
<feature type="domain" description="Glutamine amidotransferase type-2" evidence="9">
    <location>
        <begin position="2"/>
        <end position="220"/>
    </location>
</feature>
<feature type="domain" description="SIS" evidence="10">
    <location>
        <begin position="461"/>
        <end position="602"/>
    </location>
</feature>
<evidence type="ECO:0000256" key="7">
    <source>
        <dbReference type="ARBA" id="ARBA00022962"/>
    </source>
</evidence>
<keyword evidence="7" id="KW-0315">Glutamine amidotransferase</keyword>
<evidence type="ECO:0000256" key="4">
    <source>
        <dbReference type="ARBA" id="ARBA00022576"/>
    </source>
</evidence>
<dbReference type="PROSITE" id="PS51464">
    <property type="entry name" value="SIS"/>
    <property type="match status" value="2"/>
</dbReference>
<dbReference type="CDD" id="cd05009">
    <property type="entry name" value="SIS_GlmS_GlmD_2"/>
    <property type="match status" value="1"/>
</dbReference>
<dbReference type="Gene3D" id="3.60.20.10">
    <property type="entry name" value="Glutamine Phosphoribosylpyrophosphate, subunit 1, domain 1"/>
    <property type="match status" value="1"/>
</dbReference>
<dbReference type="InterPro" id="IPR047084">
    <property type="entry name" value="GFAT_N"/>
</dbReference>
<comment type="function">
    <text evidence="8">Catalyzes the first step in hexosamine metabolism, converting fructose-6P into glucosamine-6P using glutamine as a nitrogen source.</text>
</comment>
<evidence type="ECO:0000256" key="2">
    <source>
        <dbReference type="ARBA" id="ARBA00012916"/>
    </source>
</evidence>
<dbReference type="SUPFAM" id="SSF56235">
    <property type="entry name" value="N-terminal nucleophile aminohydrolases (Ntn hydrolases)"/>
    <property type="match status" value="1"/>
</dbReference>
<evidence type="ECO:0000256" key="8">
    <source>
        <dbReference type="HAMAP-Rule" id="MF_00164"/>
    </source>
</evidence>
<dbReference type="InterPro" id="IPR029055">
    <property type="entry name" value="Ntn_hydrolases_N"/>
</dbReference>
<evidence type="ECO:0000313" key="12">
    <source>
        <dbReference type="Proteomes" id="UP000837932"/>
    </source>
</evidence>
<accession>A0ABN8EXP8</accession>
<feature type="active site" description="For Fru-6P isomerization activity" evidence="8">
    <location>
        <position position="607"/>
    </location>
</feature>
<dbReference type="RefSeq" id="WP_238806324.1">
    <property type="nucleotide sequence ID" value="NZ_CAKLPY010000001.1"/>
</dbReference>
<protein>
    <recommendedName>
        <fullName evidence="3 8">Glutamine--fructose-6-phosphate aminotransferase [isomerizing]</fullName>
        <ecNumber evidence="2 8">2.6.1.16</ecNumber>
    </recommendedName>
    <alternativeName>
        <fullName evidence="8">D-fructose-6-phosphate amidotransferase</fullName>
    </alternativeName>
    <alternativeName>
        <fullName evidence="8">GFAT</fullName>
    </alternativeName>
    <alternativeName>
        <fullName evidence="8">Glucosamine-6-phosphate synthase</fullName>
    </alternativeName>
    <alternativeName>
        <fullName evidence="8">Hexosephosphate aminotransferase</fullName>
    </alternativeName>
    <alternativeName>
        <fullName evidence="8">L-glutamine--D-fructose-6-phosphate amidotransferase</fullName>
    </alternativeName>
</protein>
<sequence length="612" mass="67258">MCGIVAYVGHREAAPLIIKGLKRLEYRGYDSAGIALLNGQGLKIYKKKGKVSELENEIKDKELSATIGIGHTRWATHGEPNDINAHPHYSNNGRFAIIHNGIIENYASIKQSLVNKGYTFQSQTDTEVLVNFIEDIQKNKNSSLEEAVRIALHEVVGAYAIVIIDAENPNQLIAARKGSPLVIGVGEEEYFFASDATPIIEYTKEVIYLDDYEIAIVKDNELTIKNLSNEDIDPYIQTVELELEAIEKGGYEHFMLKEIFEQPRSIADSMRGRINTTDATLLLGGLGSYLDKIAKTKRIVIVACGTSWHAGLVGEYLLEELARINVEVEYASEFRYRNPIIKEGDIVIAISQSGETADTMAALELAKSKGAIILGVCNVVGSSIARITHAGVYTHAGPEIGVASTKAFTAQVTVLTLIAIAVAQKKGSISDQLYRELIFGLDAIPAKVEKILKNADKVKEISKLFTFASNFIFLGRGLNFPVALEGALKLKEISYIHAEGYPAAEMKHGPIALIDEDMPVVFIATKDSSYEKIVSNIQEVKARKGRVIAIVTEGDTLIPKMVDFTIEVPRTNDLLLPLLTSIPLQLISYYIAVLRGRNVDQPRNLAKSVTVE</sequence>
<evidence type="ECO:0000256" key="1">
    <source>
        <dbReference type="ARBA" id="ARBA00001031"/>
    </source>
</evidence>
<dbReference type="InterPro" id="IPR035490">
    <property type="entry name" value="GlmS/FrlB_SIS"/>
</dbReference>
<dbReference type="HAMAP" id="MF_00164">
    <property type="entry name" value="GlmS"/>
    <property type="match status" value="1"/>
</dbReference>
<proteinExistence type="inferred from homology"/>
<keyword evidence="4 8" id="KW-0032">Aminotransferase</keyword>
<comment type="caution">
    <text evidence="11">The sequence shown here is derived from an EMBL/GenBank/DDBJ whole genome shotgun (WGS) entry which is preliminary data.</text>
</comment>
<keyword evidence="8" id="KW-0963">Cytoplasm</keyword>
<dbReference type="PROSITE" id="PS51278">
    <property type="entry name" value="GATASE_TYPE_2"/>
    <property type="match status" value="1"/>
</dbReference>
<comment type="subunit">
    <text evidence="8">Homodimer.</text>
</comment>
<dbReference type="Pfam" id="PF01380">
    <property type="entry name" value="SIS"/>
    <property type="match status" value="2"/>
</dbReference>
<dbReference type="PANTHER" id="PTHR10937">
    <property type="entry name" value="GLUCOSAMINE--FRUCTOSE-6-PHOSPHATE AMINOTRANSFERASE, ISOMERIZING"/>
    <property type="match status" value="1"/>
</dbReference>
<dbReference type="GO" id="GO:0004360">
    <property type="term" value="F:glutamine-fructose-6-phosphate transaminase (isomerizing) activity"/>
    <property type="evidence" value="ECO:0007669"/>
    <property type="project" value="UniProtKB-EC"/>
</dbReference>
<keyword evidence="12" id="KW-1185">Reference proteome</keyword>
<evidence type="ECO:0000256" key="5">
    <source>
        <dbReference type="ARBA" id="ARBA00022679"/>
    </source>
</evidence>
<gene>
    <name evidence="8 11" type="primary">glmS</name>
    <name evidence="11" type="ORF">EMA8858_01909</name>
</gene>
<dbReference type="InterPro" id="IPR035466">
    <property type="entry name" value="GlmS/AgaS_SIS"/>
</dbReference>
<feature type="domain" description="SIS" evidence="10">
    <location>
        <begin position="289"/>
        <end position="428"/>
    </location>
</feature>
<evidence type="ECO:0000313" key="11">
    <source>
        <dbReference type="EMBL" id="CAH0995782.1"/>
    </source>
</evidence>
<feature type="initiator methionine" description="Removed" evidence="8">
    <location>
        <position position="1"/>
    </location>
</feature>
<dbReference type="CDD" id="cd00714">
    <property type="entry name" value="GFAT"/>
    <property type="match status" value="1"/>
</dbReference>
<dbReference type="NCBIfam" id="TIGR01135">
    <property type="entry name" value="glmS"/>
    <property type="match status" value="1"/>
</dbReference>
<comment type="catalytic activity">
    <reaction evidence="1 8">
        <text>D-fructose 6-phosphate + L-glutamine = D-glucosamine 6-phosphate + L-glutamate</text>
        <dbReference type="Rhea" id="RHEA:13237"/>
        <dbReference type="ChEBI" id="CHEBI:29985"/>
        <dbReference type="ChEBI" id="CHEBI:58359"/>
        <dbReference type="ChEBI" id="CHEBI:58725"/>
        <dbReference type="ChEBI" id="CHEBI:61527"/>
        <dbReference type="EC" id="2.6.1.16"/>
    </reaction>
</comment>
<keyword evidence="6" id="KW-0677">Repeat</keyword>